<evidence type="ECO:0000256" key="5">
    <source>
        <dbReference type="ARBA" id="ARBA00023125"/>
    </source>
</evidence>
<dbReference type="GO" id="GO:0003677">
    <property type="term" value="F:DNA binding"/>
    <property type="evidence" value="ECO:0007669"/>
    <property type="project" value="UniProtKB-KW"/>
</dbReference>
<dbReference type="SUPFAM" id="SSF57701">
    <property type="entry name" value="Zn2/Cys6 DNA-binding domain"/>
    <property type="match status" value="1"/>
</dbReference>
<dbReference type="Pfam" id="PF04082">
    <property type="entry name" value="Fungal_trans"/>
    <property type="match status" value="1"/>
</dbReference>
<evidence type="ECO:0000256" key="7">
    <source>
        <dbReference type="ARBA" id="ARBA00023242"/>
    </source>
</evidence>
<dbReference type="PANTHER" id="PTHR31313:SF81">
    <property type="entry name" value="TY1 ENHANCER ACTIVATOR"/>
    <property type="match status" value="1"/>
</dbReference>
<keyword evidence="10" id="KW-1185">Reference proteome</keyword>
<accession>A0A6A6QSA5</accession>
<dbReference type="Pfam" id="PF00172">
    <property type="entry name" value="Zn_clus"/>
    <property type="match status" value="1"/>
</dbReference>
<dbReference type="AlphaFoldDB" id="A0A6A6QSA5"/>
<reference evidence="9" key="1">
    <citation type="journal article" date="2020" name="Stud. Mycol.">
        <title>101 Dothideomycetes genomes: a test case for predicting lifestyles and emergence of pathogens.</title>
        <authorList>
            <person name="Haridas S."/>
            <person name="Albert R."/>
            <person name="Binder M."/>
            <person name="Bloem J."/>
            <person name="Labutti K."/>
            <person name="Salamov A."/>
            <person name="Andreopoulos B."/>
            <person name="Baker S."/>
            <person name="Barry K."/>
            <person name="Bills G."/>
            <person name="Bluhm B."/>
            <person name="Cannon C."/>
            <person name="Castanera R."/>
            <person name="Culley D."/>
            <person name="Daum C."/>
            <person name="Ezra D."/>
            <person name="Gonzalez J."/>
            <person name="Henrissat B."/>
            <person name="Kuo A."/>
            <person name="Liang C."/>
            <person name="Lipzen A."/>
            <person name="Lutzoni F."/>
            <person name="Magnuson J."/>
            <person name="Mondo S."/>
            <person name="Nolan M."/>
            <person name="Ohm R."/>
            <person name="Pangilinan J."/>
            <person name="Park H.-J."/>
            <person name="Ramirez L."/>
            <person name="Alfaro M."/>
            <person name="Sun H."/>
            <person name="Tritt A."/>
            <person name="Yoshinaga Y."/>
            <person name="Zwiers L.-H."/>
            <person name="Turgeon B."/>
            <person name="Goodwin S."/>
            <person name="Spatafora J."/>
            <person name="Crous P."/>
            <person name="Grigoriev I."/>
        </authorList>
    </citation>
    <scope>NUCLEOTIDE SEQUENCE</scope>
    <source>
        <strain evidence="9">CBS 269.34</strain>
    </source>
</reference>
<dbReference type="Proteomes" id="UP000799750">
    <property type="component" value="Unassembled WGS sequence"/>
</dbReference>
<dbReference type="PANTHER" id="PTHR31313">
    <property type="entry name" value="TY1 ENHANCER ACTIVATOR"/>
    <property type="match status" value="1"/>
</dbReference>
<keyword evidence="7" id="KW-0539">Nucleus</keyword>
<dbReference type="Gene3D" id="4.10.240.10">
    <property type="entry name" value="Zn(2)-C6 fungal-type DNA-binding domain"/>
    <property type="match status" value="1"/>
</dbReference>
<organism evidence="9 10">
    <name type="scientific">Lophium mytilinum</name>
    <dbReference type="NCBI Taxonomy" id="390894"/>
    <lineage>
        <taxon>Eukaryota</taxon>
        <taxon>Fungi</taxon>
        <taxon>Dikarya</taxon>
        <taxon>Ascomycota</taxon>
        <taxon>Pezizomycotina</taxon>
        <taxon>Dothideomycetes</taxon>
        <taxon>Pleosporomycetidae</taxon>
        <taxon>Mytilinidiales</taxon>
        <taxon>Mytilinidiaceae</taxon>
        <taxon>Lophium</taxon>
    </lineage>
</organism>
<evidence type="ECO:0000256" key="6">
    <source>
        <dbReference type="ARBA" id="ARBA00023163"/>
    </source>
</evidence>
<dbReference type="OrthoDB" id="4161332at2759"/>
<evidence type="ECO:0000256" key="1">
    <source>
        <dbReference type="ARBA" id="ARBA00004123"/>
    </source>
</evidence>
<keyword evidence="2" id="KW-0479">Metal-binding</keyword>
<dbReference type="GO" id="GO:0008270">
    <property type="term" value="F:zinc ion binding"/>
    <property type="evidence" value="ECO:0007669"/>
    <property type="project" value="InterPro"/>
</dbReference>
<evidence type="ECO:0000256" key="4">
    <source>
        <dbReference type="ARBA" id="ARBA00023015"/>
    </source>
</evidence>
<proteinExistence type="predicted"/>
<keyword evidence="6" id="KW-0804">Transcription</keyword>
<gene>
    <name evidence="9" type="ORF">BU16DRAFT_550722</name>
</gene>
<evidence type="ECO:0000313" key="10">
    <source>
        <dbReference type="Proteomes" id="UP000799750"/>
    </source>
</evidence>
<dbReference type="CDD" id="cd00067">
    <property type="entry name" value="GAL4"/>
    <property type="match status" value="1"/>
</dbReference>
<name>A0A6A6QSA5_9PEZI</name>
<dbReference type="InterPro" id="IPR001138">
    <property type="entry name" value="Zn2Cys6_DnaBD"/>
</dbReference>
<dbReference type="GO" id="GO:0005634">
    <property type="term" value="C:nucleus"/>
    <property type="evidence" value="ECO:0007669"/>
    <property type="project" value="UniProtKB-SubCell"/>
</dbReference>
<sequence>MPLPTAERPGASGPLHRASVACKTCRLRKVKCDAQFAPSEEGCGPCRRAGQQCLLDPQSDGRRRTSVSRKFVADLQQRIQMLEALNQGLPPHRFVLSAPSTMHPPSHRTFMRGAWLTVSSTVPSTNSAGAAPISSTSTLMSPPALPASTLLNRESPENVPGGSPTFFGATSHPHVTSPGDEAWPASFDDDVDAVGIDLDTTSPRLRDHLLQAYFKYQTLWVDVVNKETFLTHRANGDRPRWYSKFLENAMLACGTRLSTSKAVRALGVKYLAWAKDEVLRAMAEPTPANLQGFLLLSEYEVTQGNDRPGWMFCGVACRMLSDLGLHELASITGPPQAVQESAKESDLAYGLLSACVVYEGVWTLYLGRPSSIPSSVMNVAASRCKAGRKSDAPWLNAWVGLCVPMAEISHVLNEESIRDSDRAASLRKLFSQVEEWYENLPPDLSYDEKRLINLDLAGYGLHTQYCKVQILLRQALARPSNSKKRRHSQIAREKEPLPPSDNTNDIIYKYAVRIARLVVTYREGFGVEEIPSIMLDNAVVAATEMLRHLRKADDAPGMQQQTVWLRYLLKSLETVQPHFPIVRRMLDSLKQICGDNSPLCRMFPSARRNSVHAPALGLPAQSDSSFQASPRPNVAQEVSIGGGAGAEIVWDNIDCDSIFSFGRFDDFVLPDIAPSDSLISHLAQQVT</sequence>
<dbReference type="CDD" id="cd12148">
    <property type="entry name" value="fungal_TF_MHR"/>
    <property type="match status" value="1"/>
</dbReference>
<dbReference type="PROSITE" id="PS50048">
    <property type="entry name" value="ZN2_CY6_FUNGAL_2"/>
    <property type="match status" value="1"/>
</dbReference>
<dbReference type="PROSITE" id="PS00463">
    <property type="entry name" value="ZN2_CY6_FUNGAL_1"/>
    <property type="match status" value="1"/>
</dbReference>
<protein>
    <recommendedName>
        <fullName evidence="8">Zn(2)-C6 fungal-type domain-containing protein</fullName>
    </recommendedName>
</protein>
<evidence type="ECO:0000313" key="9">
    <source>
        <dbReference type="EMBL" id="KAF2495024.1"/>
    </source>
</evidence>
<feature type="domain" description="Zn(2)-C6 fungal-type" evidence="8">
    <location>
        <begin position="21"/>
        <end position="55"/>
    </location>
</feature>
<dbReference type="InterPro" id="IPR051615">
    <property type="entry name" value="Transcr_Regulatory_Elem"/>
</dbReference>
<keyword evidence="3" id="KW-0862">Zinc</keyword>
<keyword evidence="5" id="KW-0238">DNA-binding</keyword>
<dbReference type="EMBL" id="MU004190">
    <property type="protein sequence ID" value="KAF2495024.1"/>
    <property type="molecule type" value="Genomic_DNA"/>
</dbReference>
<dbReference type="InterPro" id="IPR036864">
    <property type="entry name" value="Zn2-C6_fun-type_DNA-bd_sf"/>
</dbReference>
<dbReference type="SMART" id="SM00066">
    <property type="entry name" value="GAL4"/>
    <property type="match status" value="1"/>
</dbReference>
<dbReference type="InterPro" id="IPR007219">
    <property type="entry name" value="XnlR_reg_dom"/>
</dbReference>
<keyword evidence="4" id="KW-0805">Transcription regulation</keyword>
<evidence type="ECO:0000259" key="8">
    <source>
        <dbReference type="PROSITE" id="PS50048"/>
    </source>
</evidence>
<evidence type="ECO:0000256" key="2">
    <source>
        <dbReference type="ARBA" id="ARBA00022723"/>
    </source>
</evidence>
<dbReference type="GO" id="GO:0000981">
    <property type="term" value="F:DNA-binding transcription factor activity, RNA polymerase II-specific"/>
    <property type="evidence" value="ECO:0007669"/>
    <property type="project" value="InterPro"/>
</dbReference>
<dbReference type="GO" id="GO:0006351">
    <property type="term" value="P:DNA-templated transcription"/>
    <property type="evidence" value="ECO:0007669"/>
    <property type="project" value="InterPro"/>
</dbReference>
<evidence type="ECO:0000256" key="3">
    <source>
        <dbReference type="ARBA" id="ARBA00022833"/>
    </source>
</evidence>
<comment type="subcellular location">
    <subcellularLocation>
        <location evidence="1">Nucleus</location>
    </subcellularLocation>
</comment>